<evidence type="ECO:0000256" key="2">
    <source>
        <dbReference type="SAM" id="Phobius"/>
    </source>
</evidence>
<evidence type="ECO:0000313" key="3">
    <source>
        <dbReference type="EMBL" id="EDR14471.1"/>
    </source>
</evidence>
<dbReference type="GeneID" id="6070979"/>
<dbReference type="KEGG" id="lbc:LACBIDRAFT_321550"/>
<name>B0CTC1_LACBS</name>
<protein>
    <submittedName>
        <fullName evidence="3">Predicted protein</fullName>
    </submittedName>
</protein>
<keyword evidence="2" id="KW-0472">Membrane</keyword>
<keyword evidence="2" id="KW-1133">Transmembrane helix</keyword>
<organism evidence="4">
    <name type="scientific">Laccaria bicolor (strain S238N-H82 / ATCC MYA-4686)</name>
    <name type="common">Bicoloured deceiver</name>
    <name type="synonym">Laccaria laccata var. bicolor</name>
    <dbReference type="NCBI Taxonomy" id="486041"/>
    <lineage>
        <taxon>Eukaryota</taxon>
        <taxon>Fungi</taxon>
        <taxon>Dikarya</taxon>
        <taxon>Basidiomycota</taxon>
        <taxon>Agaricomycotina</taxon>
        <taxon>Agaricomycetes</taxon>
        <taxon>Agaricomycetidae</taxon>
        <taxon>Agaricales</taxon>
        <taxon>Agaricineae</taxon>
        <taxon>Hydnangiaceae</taxon>
        <taxon>Laccaria</taxon>
    </lineage>
</organism>
<keyword evidence="2" id="KW-0812">Transmembrane</keyword>
<accession>B0CTC1</accession>
<feature type="compositionally biased region" description="Polar residues" evidence="1">
    <location>
        <begin position="297"/>
        <end position="307"/>
    </location>
</feature>
<feature type="transmembrane region" description="Helical" evidence="2">
    <location>
        <begin position="154"/>
        <end position="177"/>
    </location>
</feature>
<feature type="region of interest" description="Disordered" evidence="1">
    <location>
        <begin position="253"/>
        <end position="314"/>
    </location>
</feature>
<proteinExistence type="predicted"/>
<dbReference type="CDD" id="cd12087">
    <property type="entry name" value="TM_EGFR-like"/>
    <property type="match status" value="1"/>
</dbReference>
<evidence type="ECO:0000313" key="4">
    <source>
        <dbReference type="Proteomes" id="UP000001194"/>
    </source>
</evidence>
<feature type="region of interest" description="Disordered" evidence="1">
    <location>
        <begin position="350"/>
        <end position="385"/>
    </location>
</feature>
<feature type="compositionally biased region" description="Polar residues" evidence="1">
    <location>
        <begin position="258"/>
        <end position="286"/>
    </location>
</feature>
<evidence type="ECO:0000256" key="1">
    <source>
        <dbReference type="SAM" id="MobiDB-lite"/>
    </source>
</evidence>
<reference evidence="3 4" key="1">
    <citation type="journal article" date="2008" name="Nature">
        <title>The genome of Laccaria bicolor provides insights into mycorrhizal symbiosis.</title>
        <authorList>
            <person name="Martin F."/>
            <person name="Aerts A."/>
            <person name="Ahren D."/>
            <person name="Brun A."/>
            <person name="Danchin E.G.J."/>
            <person name="Duchaussoy F."/>
            <person name="Gibon J."/>
            <person name="Kohler A."/>
            <person name="Lindquist E."/>
            <person name="Pereda V."/>
            <person name="Salamov A."/>
            <person name="Shapiro H.J."/>
            <person name="Wuyts J."/>
            <person name="Blaudez D."/>
            <person name="Buee M."/>
            <person name="Brokstein P."/>
            <person name="Canbaeck B."/>
            <person name="Cohen D."/>
            <person name="Courty P.E."/>
            <person name="Coutinho P.M."/>
            <person name="Delaruelle C."/>
            <person name="Detter J.C."/>
            <person name="Deveau A."/>
            <person name="DiFazio S."/>
            <person name="Duplessis S."/>
            <person name="Fraissinet-Tachet L."/>
            <person name="Lucic E."/>
            <person name="Frey-Klett P."/>
            <person name="Fourrey C."/>
            <person name="Feussner I."/>
            <person name="Gay G."/>
            <person name="Grimwood J."/>
            <person name="Hoegger P.J."/>
            <person name="Jain P."/>
            <person name="Kilaru S."/>
            <person name="Labbe J."/>
            <person name="Lin Y.C."/>
            <person name="Legue V."/>
            <person name="Le Tacon F."/>
            <person name="Marmeisse R."/>
            <person name="Melayah D."/>
            <person name="Montanini B."/>
            <person name="Muratet M."/>
            <person name="Nehls U."/>
            <person name="Niculita-Hirzel H."/>
            <person name="Oudot-Le Secq M.P."/>
            <person name="Peter M."/>
            <person name="Quesneville H."/>
            <person name="Rajashekar B."/>
            <person name="Reich M."/>
            <person name="Rouhier N."/>
            <person name="Schmutz J."/>
            <person name="Yin T."/>
            <person name="Chalot M."/>
            <person name="Henrissat B."/>
            <person name="Kuees U."/>
            <person name="Lucas S."/>
            <person name="Van de Peer Y."/>
            <person name="Podila G.K."/>
            <person name="Polle A."/>
            <person name="Pukkila P.J."/>
            <person name="Richardson P.M."/>
            <person name="Rouze P."/>
            <person name="Sanders I.R."/>
            <person name="Stajich J.E."/>
            <person name="Tunlid A."/>
            <person name="Tuskan G."/>
            <person name="Grigoriev I.V."/>
        </authorList>
    </citation>
    <scope>NUCLEOTIDE SEQUENCE [LARGE SCALE GENOMIC DNA]</scope>
    <source>
        <strain evidence="4">S238N-H82 / ATCC MYA-4686</strain>
    </source>
</reference>
<dbReference type="RefSeq" id="XP_001875030.1">
    <property type="nucleotide sequence ID" value="XM_001874995.1"/>
</dbReference>
<dbReference type="AlphaFoldDB" id="B0CTC1"/>
<sequence>MSFVQLDWVRSLSPELWWNTLDMGKRPECISDIHRVTINFLYAVDGWIGQVSLDGTNVTEVNTNKAGVAVTDCLPLTWTSDVLIPGNHTVSVASLDPNLEIQATWVNINSFVYTAASVPSMSTTISTSIAISTSTTIPGPSGDTTTSKHKAPKIGIIVGIVTGIVALLFLLICTLFLRQRRRSSIETVTLDTVEKSAANPMDQSFTGISGYNNPIFQDGTSRYEEQRIPLDSMKIMSPPTQAITDVVAYPELLPSPPSSTGQRDVLNRSTTESPVFSPPSILSQSKHLPPLPDFPDTGSSPQTSSASARDAPTDGLLSENQLSVLQRLAEWNIPGPALAAVVASLRSGGGHVVGESELEPSSSGQQPPPPRTGEDAPPEYDFKGY</sequence>
<dbReference type="EMBL" id="DS547092">
    <property type="protein sequence ID" value="EDR14471.1"/>
    <property type="molecule type" value="Genomic_DNA"/>
</dbReference>
<dbReference type="Proteomes" id="UP000001194">
    <property type="component" value="Unassembled WGS sequence"/>
</dbReference>
<gene>
    <name evidence="3" type="ORF">LACBIDRAFT_321550</name>
</gene>
<dbReference type="InParanoid" id="B0CTC1"/>
<dbReference type="HOGENOM" id="CLU_717780_0_0_1"/>
<keyword evidence="4" id="KW-1185">Reference proteome</keyword>